<protein>
    <submittedName>
        <fullName evidence="2">Uncharacterized protein</fullName>
    </submittedName>
</protein>
<evidence type="ECO:0000313" key="2">
    <source>
        <dbReference type="EMBL" id="EET09016.1"/>
    </source>
</evidence>
<reference evidence="2" key="1">
    <citation type="submission" date="2009-05" db="EMBL/GenBank/DDBJ databases">
        <authorList>
            <person name="Harkins D.M."/>
            <person name="DeShazer D."/>
            <person name="Woods D.E."/>
            <person name="Brinkac L.M."/>
            <person name="Brown K.A."/>
            <person name="Hung G.C."/>
            <person name="Tuanyok A."/>
            <person name="Zhang B."/>
            <person name="Nierman W.C."/>
        </authorList>
    </citation>
    <scope>NUCLEOTIDE SEQUENCE [LARGE SCALE GENOMIC DNA]</scope>
    <source>
        <strain evidence="2">1710a</strain>
    </source>
</reference>
<organism evidence="2">
    <name type="scientific">Burkholderia pseudomallei 1710a</name>
    <dbReference type="NCBI Taxonomy" id="320371"/>
    <lineage>
        <taxon>Bacteria</taxon>
        <taxon>Pseudomonadati</taxon>
        <taxon>Pseudomonadota</taxon>
        <taxon>Betaproteobacteria</taxon>
        <taxon>Burkholderiales</taxon>
        <taxon>Burkholderiaceae</taxon>
        <taxon>Burkholderia</taxon>
        <taxon>pseudomallei group</taxon>
    </lineage>
</organism>
<accession>A0A0E1W9J2</accession>
<dbReference type="RefSeq" id="WP_004527569.1">
    <property type="nucleotide sequence ID" value="NZ_CM000832.1"/>
</dbReference>
<proteinExistence type="predicted"/>
<dbReference type="EMBL" id="CM000832">
    <property type="protein sequence ID" value="EET09016.1"/>
    <property type="molecule type" value="Genomic_DNA"/>
</dbReference>
<gene>
    <name evidence="2" type="ORF">BURPS1710A_3571</name>
</gene>
<dbReference type="Proteomes" id="UP000001812">
    <property type="component" value="Chromosome I"/>
</dbReference>
<dbReference type="HOGENOM" id="CLU_3150445_0_0_4"/>
<dbReference type="AlphaFoldDB" id="A0A0E1W9J2"/>
<sequence length="59" mass="6273">MNGHGGECENALDKEGAIVPASRAARSHLKRKRRGTDIAVTRRGAGRAAGRAAHRLVNQ</sequence>
<feature type="region of interest" description="Disordered" evidence="1">
    <location>
        <begin position="1"/>
        <end position="35"/>
    </location>
</feature>
<evidence type="ECO:0000256" key="1">
    <source>
        <dbReference type="SAM" id="MobiDB-lite"/>
    </source>
</evidence>
<name>A0A0E1W9J2_BURPE</name>
<feature type="compositionally biased region" description="Basic residues" evidence="1">
    <location>
        <begin position="25"/>
        <end position="34"/>
    </location>
</feature>